<dbReference type="Proteomes" id="UP000199452">
    <property type="component" value="Unassembled WGS sequence"/>
</dbReference>
<dbReference type="NCBIfam" id="TIGR04131">
    <property type="entry name" value="Bac_Flav_CTERM"/>
    <property type="match status" value="1"/>
</dbReference>
<evidence type="ECO:0000259" key="1">
    <source>
        <dbReference type="PROSITE" id="PS50093"/>
    </source>
</evidence>
<dbReference type="PROSITE" id="PS50093">
    <property type="entry name" value="PKD"/>
    <property type="match status" value="1"/>
</dbReference>
<dbReference type="RefSeq" id="WP_092438239.1">
    <property type="nucleotide sequence ID" value="NZ_FMYP01000030.1"/>
</dbReference>
<dbReference type="InterPro" id="IPR013783">
    <property type="entry name" value="Ig-like_fold"/>
</dbReference>
<dbReference type="Pfam" id="PF13585">
    <property type="entry name" value="CHU_C"/>
    <property type="match status" value="1"/>
</dbReference>
<name>A0A1G6LG83_9BACT</name>
<feature type="domain" description="PKD" evidence="1">
    <location>
        <begin position="47"/>
        <end position="95"/>
    </location>
</feature>
<proteinExistence type="predicted"/>
<dbReference type="SUPFAM" id="SSF49299">
    <property type="entry name" value="PKD domain"/>
    <property type="match status" value="1"/>
</dbReference>
<accession>A0A1G6LG83</accession>
<dbReference type="AlphaFoldDB" id="A0A1G6LG83"/>
<organism evidence="2 3">
    <name type="scientific">Williamwhitmania taraxaci</name>
    <dbReference type="NCBI Taxonomy" id="1640674"/>
    <lineage>
        <taxon>Bacteria</taxon>
        <taxon>Pseudomonadati</taxon>
        <taxon>Bacteroidota</taxon>
        <taxon>Bacteroidia</taxon>
        <taxon>Bacteroidales</taxon>
        <taxon>Williamwhitmaniaceae</taxon>
        <taxon>Williamwhitmania</taxon>
    </lineage>
</organism>
<reference evidence="2 3" key="1">
    <citation type="submission" date="2016-09" db="EMBL/GenBank/DDBJ databases">
        <authorList>
            <person name="Capua I."/>
            <person name="De Benedictis P."/>
            <person name="Joannis T."/>
            <person name="Lombin L.H."/>
            <person name="Cattoli G."/>
        </authorList>
    </citation>
    <scope>NUCLEOTIDE SEQUENCE [LARGE SCALE GENOMIC DNA]</scope>
    <source>
        <strain evidence="2 3">A7P-90m</strain>
    </source>
</reference>
<dbReference type="OrthoDB" id="1123245at2"/>
<keyword evidence="3" id="KW-1185">Reference proteome</keyword>
<dbReference type="Gene3D" id="2.60.40.10">
    <property type="entry name" value="Immunoglobulins"/>
    <property type="match status" value="1"/>
</dbReference>
<dbReference type="InterPro" id="IPR000601">
    <property type="entry name" value="PKD_dom"/>
</dbReference>
<gene>
    <name evidence="2" type="ORF">SAMN05216323_103042</name>
</gene>
<evidence type="ECO:0000313" key="3">
    <source>
        <dbReference type="Proteomes" id="UP000199452"/>
    </source>
</evidence>
<sequence length="278" mass="30156">MDKRIVFTYIFLLIVVGAKSQTANFNVKQIGLSVDCKPIIEFSVIAPVVSSTYAWDFGDGNMGTGTTVTNTYVAKGAYNVTAVVDGDVANQLTESIKPWEMIISATRDNTTFGLSTYAYRIGCPILASPSGYTFNWSVDDVPLVPAITDSEFAYTFPAAGGYKVNVIVTSTAPPGCTFSSDKSVVVEDSLSVPNVFSPDGDGVNDVWSIVSNGKDKLSVKIYSRAGALVYEEHAAVVRWDGKTLFGQELIDGVYYYVVDRDDKVLAPQKGFLYLFRGK</sequence>
<dbReference type="InterPro" id="IPR026341">
    <property type="entry name" value="T9SS_type_B"/>
</dbReference>
<dbReference type="InterPro" id="IPR035986">
    <property type="entry name" value="PKD_dom_sf"/>
</dbReference>
<protein>
    <submittedName>
        <fullName evidence="2">Gliding motility-associated C-terminal domain-containing protein</fullName>
    </submittedName>
</protein>
<dbReference type="CDD" id="cd00146">
    <property type="entry name" value="PKD"/>
    <property type="match status" value="1"/>
</dbReference>
<dbReference type="Pfam" id="PF18911">
    <property type="entry name" value="PKD_4"/>
    <property type="match status" value="1"/>
</dbReference>
<dbReference type="EMBL" id="FMYP01000030">
    <property type="protein sequence ID" value="SDC41586.1"/>
    <property type="molecule type" value="Genomic_DNA"/>
</dbReference>
<evidence type="ECO:0000313" key="2">
    <source>
        <dbReference type="EMBL" id="SDC41586.1"/>
    </source>
</evidence>
<dbReference type="STRING" id="1640674.SAMN05216323_103042"/>